<protein>
    <submittedName>
        <fullName evidence="2">Uncharacterized protein</fullName>
    </submittedName>
</protein>
<feature type="coiled-coil region" evidence="1">
    <location>
        <begin position="173"/>
        <end position="200"/>
    </location>
</feature>
<evidence type="ECO:0000313" key="3">
    <source>
        <dbReference type="Proteomes" id="UP001652394"/>
    </source>
</evidence>
<dbReference type="RefSeq" id="WP_059069692.1">
    <property type="nucleotide sequence ID" value="NZ_JAOQJX010000003.1"/>
</dbReference>
<keyword evidence="3" id="KW-1185">Reference proteome</keyword>
<keyword evidence="1" id="KW-0175">Coiled coil</keyword>
<proteinExistence type="predicted"/>
<organism evidence="2 3">
    <name type="scientific">Faecalicatena acetigenes</name>
    <dbReference type="NCBI Taxonomy" id="2981790"/>
    <lineage>
        <taxon>Bacteria</taxon>
        <taxon>Bacillati</taxon>
        <taxon>Bacillota</taxon>
        <taxon>Clostridia</taxon>
        <taxon>Lachnospirales</taxon>
        <taxon>Lachnospiraceae</taxon>
        <taxon>Faecalicatena</taxon>
    </lineage>
</organism>
<name>A0ABT2T8P0_9FIRM</name>
<sequence>MEQYISRFDELNESIENGGNDEGYKWRAESQFKNNWNLDDTDFEGMFIKSMQEISNLIDNATVQPIGGIRLLLKQEKEVEFVRQSFRNLFCEDGGDLDKRQERIDEFIDTVNAKIEKYVNGSWKYPQSRNSVIYYLNLWKPEENYIFKSTEATAWANCIEYGDDFGSGKTFSLKKYYKMCDELLEEIKDNQELLKLHSERMTKEAKEYDDKLHILVYDVIYCAYTYGFYQNMSISKTSIKERIRRASNRQKMDDLQNIILTAEERIKQAQGEIKPLPDLTGKQV</sequence>
<dbReference type="EMBL" id="JAOQJX010000003">
    <property type="protein sequence ID" value="MCU6746581.1"/>
    <property type="molecule type" value="Genomic_DNA"/>
</dbReference>
<reference evidence="2 3" key="1">
    <citation type="journal article" date="2021" name="ISME Commun">
        <title>Automated analysis of genomic sequences facilitates high-throughput and comprehensive description of bacteria.</title>
        <authorList>
            <person name="Hitch T.C.A."/>
        </authorList>
    </citation>
    <scope>NUCLEOTIDE SEQUENCE [LARGE SCALE GENOMIC DNA]</scope>
    <source>
        <strain evidence="2 3">H2_18</strain>
    </source>
</reference>
<accession>A0ABT2T8P0</accession>
<evidence type="ECO:0000313" key="2">
    <source>
        <dbReference type="EMBL" id="MCU6746581.1"/>
    </source>
</evidence>
<gene>
    <name evidence="2" type="ORF">OCV51_02725</name>
</gene>
<dbReference type="Proteomes" id="UP001652394">
    <property type="component" value="Unassembled WGS sequence"/>
</dbReference>
<comment type="caution">
    <text evidence="2">The sequence shown here is derived from an EMBL/GenBank/DDBJ whole genome shotgun (WGS) entry which is preliminary data.</text>
</comment>
<evidence type="ECO:0000256" key="1">
    <source>
        <dbReference type="SAM" id="Coils"/>
    </source>
</evidence>